<keyword evidence="1" id="KW-1133">Transmembrane helix</keyword>
<dbReference type="RefSeq" id="WP_052220166.1">
    <property type="nucleotide sequence ID" value="NZ_LHUR01000011.1"/>
</dbReference>
<protein>
    <submittedName>
        <fullName evidence="2">Cell division protein FtsL</fullName>
    </submittedName>
</protein>
<organism evidence="2 3">
    <name type="scientific">Clostridium homopropionicum DSM 5847</name>
    <dbReference type="NCBI Taxonomy" id="1121318"/>
    <lineage>
        <taxon>Bacteria</taxon>
        <taxon>Bacillati</taxon>
        <taxon>Bacillota</taxon>
        <taxon>Clostridia</taxon>
        <taxon>Eubacteriales</taxon>
        <taxon>Clostridiaceae</taxon>
        <taxon>Clostridium</taxon>
    </lineage>
</organism>
<dbReference type="GO" id="GO:0051301">
    <property type="term" value="P:cell division"/>
    <property type="evidence" value="ECO:0007669"/>
    <property type="project" value="UniProtKB-KW"/>
</dbReference>
<feature type="transmembrane region" description="Helical" evidence="1">
    <location>
        <begin position="56"/>
        <end position="74"/>
    </location>
</feature>
<dbReference type="EMBL" id="LHUR01000011">
    <property type="protein sequence ID" value="KOA20983.1"/>
    <property type="molecule type" value="Genomic_DNA"/>
</dbReference>
<name>A0A0L6ZDW0_9CLOT</name>
<proteinExistence type="predicted"/>
<keyword evidence="1" id="KW-0812">Transmembrane</keyword>
<dbReference type="Proteomes" id="UP000037043">
    <property type="component" value="Unassembled WGS sequence"/>
</dbReference>
<reference evidence="3" key="1">
    <citation type="submission" date="2015-08" db="EMBL/GenBank/DDBJ databases">
        <title>Genome sequence of the strict anaerobe Clostridium homopropionicum LuHBu1 (DSM 5847T).</title>
        <authorList>
            <person name="Poehlein A."/>
            <person name="Beck M."/>
            <person name="Schiel-Bengelsdorf B."/>
            <person name="Bengelsdorf F.R."/>
            <person name="Daniel R."/>
            <person name="Duerre P."/>
        </authorList>
    </citation>
    <scope>NUCLEOTIDE SEQUENCE [LARGE SCALE GENOMIC DNA]</scope>
    <source>
        <strain evidence="3">DSM 5847</strain>
    </source>
</reference>
<accession>A0A0L6ZDW0</accession>
<keyword evidence="2" id="KW-0132">Cell division</keyword>
<comment type="caution">
    <text evidence="2">The sequence shown here is derived from an EMBL/GenBank/DDBJ whole genome shotgun (WGS) entry which is preliminary data.</text>
</comment>
<dbReference type="STRING" id="36844.SAMN04488501_104149"/>
<gene>
    <name evidence="2" type="primary">ftsL_1</name>
    <name evidence="2" type="ORF">CLHOM_05710</name>
</gene>
<sequence length="164" mass="18845">MIVSNKNNIVNGNNALIPEYSPNPQIEKQRHRDLEKLRKEHLKHNKEKAIIKKVKTLRNIVILFALGIILIYRYCLIYNTEKEIIDVKKSISSINAENESLKISLLKYNNIGSLEEAAVSKLNMIPKSTTSAIYIDLDKNNFKETSGEENKNSGFIDKLKKILY</sequence>
<evidence type="ECO:0000256" key="1">
    <source>
        <dbReference type="SAM" id="Phobius"/>
    </source>
</evidence>
<keyword evidence="1" id="KW-0472">Membrane</keyword>
<dbReference type="PATRIC" id="fig|1121318.3.peg.574"/>
<dbReference type="AlphaFoldDB" id="A0A0L6ZDW0"/>
<evidence type="ECO:0000313" key="2">
    <source>
        <dbReference type="EMBL" id="KOA20983.1"/>
    </source>
</evidence>
<keyword evidence="3" id="KW-1185">Reference proteome</keyword>
<evidence type="ECO:0000313" key="3">
    <source>
        <dbReference type="Proteomes" id="UP000037043"/>
    </source>
</evidence>
<keyword evidence="2" id="KW-0131">Cell cycle</keyword>